<name>A0A7Y0FTW6_9FLAO</name>
<evidence type="ECO:0000313" key="3">
    <source>
        <dbReference type="Proteomes" id="UP000544054"/>
    </source>
</evidence>
<dbReference type="Proteomes" id="UP000544054">
    <property type="component" value="Unassembled WGS sequence"/>
</dbReference>
<keyword evidence="3" id="KW-1185">Reference proteome</keyword>
<protein>
    <submittedName>
        <fullName evidence="2">Uncharacterized protein</fullName>
    </submittedName>
</protein>
<reference evidence="2 3" key="1">
    <citation type="submission" date="2020-04" db="EMBL/GenBank/DDBJ databases">
        <title>Chryseobacterium sp. RP-3-3 sp. nov., isolated from Jeju soil.</title>
        <authorList>
            <person name="Dahal R.H."/>
        </authorList>
    </citation>
    <scope>NUCLEOTIDE SEQUENCE [LARGE SCALE GENOMIC DNA]</scope>
    <source>
        <strain evidence="2 3">RP-3-3</strain>
    </source>
</reference>
<dbReference type="AlphaFoldDB" id="A0A7Y0FTW6"/>
<accession>A0A7Y0FTW6</accession>
<comment type="caution">
    <text evidence="2">The sequence shown here is derived from an EMBL/GenBank/DDBJ whole genome shotgun (WGS) entry which is preliminary data.</text>
</comment>
<evidence type="ECO:0000313" key="2">
    <source>
        <dbReference type="EMBL" id="NML71879.1"/>
    </source>
</evidence>
<organism evidence="2 3">
    <name type="scientific">Chryseobacterium antibioticum</name>
    <dbReference type="NCBI Taxonomy" id="2728847"/>
    <lineage>
        <taxon>Bacteria</taxon>
        <taxon>Pseudomonadati</taxon>
        <taxon>Bacteroidota</taxon>
        <taxon>Flavobacteriia</taxon>
        <taxon>Flavobacteriales</taxon>
        <taxon>Weeksellaceae</taxon>
        <taxon>Chryseobacterium group</taxon>
        <taxon>Chryseobacterium</taxon>
    </lineage>
</organism>
<dbReference type="EMBL" id="JABBGI010000031">
    <property type="protein sequence ID" value="NML71879.1"/>
    <property type="molecule type" value="Genomic_DNA"/>
</dbReference>
<feature type="compositionally biased region" description="Basic and acidic residues" evidence="1">
    <location>
        <begin position="271"/>
        <end position="285"/>
    </location>
</feature>
<feature type="region of interest" description="Disordered" evidence="1">
    <location>
        <begin position="271"/>
        <end position="299"/>
    </location>
</feature>
<dbReference type="RefSeq" id="WP_169236360.1">
    <property type="nucleotide sequence ID" value="NZ_JABBGI010000031.1"/>
</dbReference>
<proteinExistence type="predicted"/>
<gene>
    <name evidence="2" type="ORF">HHL23_19065</name>
</gene>
<sequence length="299" mass="34601">MGTNIELDAILGRISQLVHYHEINESELNVIKEFCDKMIEELGFIERSEAFDFSDFKISRQEDVSADYTVRILKSDTCPDNSMSDSGEVDSAVILNWRDRYTGLDGMERKYLPSIEIAKEVAQDLFHDSTTNKTKIYLGEDSTLGLVFLTMNENEDTYQLISNTPRKKCLSRIEFEEYRTRYDSGLKSLLDKYIVHETQDPNAKNTRRFILGRTMYENFINACGGTANSVIAFYPVIYLHNDYLQYPDDDDQCIKVKHIHRLTFLMTSEHHTEEGRTPFEKESVYDRNGLCPPPDNSNC</sequence>
<evidence type="ECO:0000256" key="1">
    <source>
        <dbReference type="SAM" id="MobiDB-lite"/>
    </source>
</evidence>